<comment type="caution">
    <text evidence="2">The sequence shown here is derived from an EMBL/GenBank/DDBJ whole genome shotgun (WGS) entry which is preliminary data.</text>
</comment>
<dbReference type="AlphaFoldDB" id="A0A4R8MLZ9"/>
<sequence length="285" mass="29850">MDIRGSVEKLIAADRGGRKVSSLFRPGFLDDALGLLEGSSRVAVVTGFFVPACGAPETDGPGGAVMLGRSLVRSGKETVLCTDRLCLEAVKACSASVGGPVVREAAGVEEILAFRPDLLVFIERLGRAEDGLYYNMRGEDVSATTAPLDGAALSGNGLKVLAVGDGGNEAGMGLFREKLAELLPGYAPCLSVVGADTALPVDVSDWGGYALASLLSLECGEWIGPEDRETGTMLDALISAGAVDGVTRRREPTVDGFPEEEHRHVIRELKELVTFRLRSSGKGLS</sequence>
<dbReference type="PANTHER" id="PTHR32022">
    <property type="entry name" value="D-GLUTAMATE CYCLASE, MITOCHONDRIAL"/>
    <property type="match status" value="1"/>
</dbReference>
<dbReference type="EMBL" id="SORI01000001">
    <property type="protein sequence ID" value="TDY65116.1"/>
    <property type="molecule type" value="Genomic_DNA"/>
</dbReference>
<dbReference type="InterPro" id="IPR025504">
    <property type="entry name" value="GLUCM_C"/>
</dbReference>
<dbReference type="Gene3D" id="3.90.1640.20">
    <property type="entry name" value="TON_0340"/>
    <property type="match status" value="1"/>
</dbReference>
<gene>
    <name evidence="2" type="ORF">C8D99_101266</name>
</gene>
<reference evidence="2 3" key="1">
    <citation type="submission" date="2019-03" db="EMBL/GenBank/DDBJ databases">
        <title>Genomic Encyclopedia of Type Strains, Phase IV (KMG-IV): sequencing the most valuable type-strain genomes for metagenomic binning, comparative biology and taxonomic classification.</title>
        <authorList>
            <person name="Goeker M."/>
        </authorList>
    </citation>
    <scope>NUCLEOTIDE SEQUENCE [LARGE SCALE GENOMIC DNA]</scope>
    <source>
        <strain evidence="2 3">DSM 25964</strain>
    </source>
</reference>
<keyword evidence="3" id="KW-1185">Reference proteome</keyword>
<name>A0A4R8MLZ9_9BACT</name>
<organism evidence="2 3">
    <name type="scientific">Aminivibrio pyruvatiphilus</name>
    <dbReference type="NCBI Taxonomy" id="1005740"/>
    <lineage>
        <taxon>Bacteria</taxon>
        <taxon>Thermotogati</taxon>
        <taxon>Synergistota</taxon>
        <taxon>Synergistia</taxon>
        <taxon>Synergistales</taxon>
        <taxon>Aminobacteriaceae</taxon>
        <taxon>Aminivibrio</taxon>
    </lineage>
</organism>
<evidence type="ECO:0000313" key="2">
    <source>
        <dbReference type="EMBL" id="TDY65116.1"/>
    </source>
</evidence>
<accession>A0A4R8MLZ9</accession>
<proteinExistence type="predicted"/>
<dbReference type="PANTHER" id="PTHR32022:SF10">
    <property type="entry name" value="D-GLUTAMATE CYCLASE, MITOCHONDRIAL"/>
    <property type="match status" value="1"/>
</dbReference>
<evidence type="ECO:0000259" key="1">
    <source>
        <dbReference type="Pfam" id="PF14336"/>
    </source>
</evidence>
<protein>
    <submittedName>
        <fullName evidence="2">Uncharacterized protein DUF4392</fullName>
    </submittedName>
</protein>
<dbReference type="Proteomes" id="UP000295066">
    <property type="component" value="Unassembled WGS sequence"/>
</dbReference>
<evidence type="ECO:0000313" key="3">
    <source>
        <dbReference type="Proteomes" id="UP000295066"/>
    </source>
</evidence>
<dbReference type="RefSeq" id="WP_133955530.1">
    <property type="nucleotide sequence ID" value="NZ_SORI01000001.1"/>
</dbReference>
<feature type="domain" description="D-glutamate cyclase-like C-terminal" evidence="1">
    <location>
        <begin position="7"/>
        <end position="270"/>
    </location>
</feature>
<dbReference type="OrthoDB" id="1668885at2"/>
<dbReference type="Pfam" id="PF14336">
    <property type="entry name" value="GLUCM-like_C"/>
    <property type="match status" value="1"/>
</dbReference>